<protein>
    <submittedName>
        <fullName evidence="1">Uncharacterized protein</fullName>
    </submittedName>
</protein>
<proteinExistence type="predicted"/>
<dbReference type="RefSeq" id="WP_268008745.1">
    <property type="nucleotide sequence ID" value="NZ_BSUT01000003.1"/>
</dbReference>
<geneLocation type="plasmid" evidence="1 2">
    <name>unnamed1</name>
</geneLocation>
<dbReference type="EMBL" id="CP104068">
    <property type="protein sequence ID" value="WAH44876.1"/>
    <property type="molecule type" value="Genomic_DNA"/>
</dbReference>
<organism evidence="1 2">
    <name type="scientific">Alicyclobacillus fastidiosus</name>
    <dbReference type="NCBI Taxonomy" id="392011"/>
    <lineage>
        <taxon>Bacteria</taxon>
        <taxon>Bacillati</taxon>
        <taxon>Bacillota</taxon>
        <taxon>Bacilli</taxon>
        <taxon>Bacillales</taxon>
        <taxon>Alicyclobacillaceae</taxon>
        <taxon>Alicyclobacillus</taxon>
    </lineage>
</organism>
<evidence type="ECO:0000313" key="1">
    <source>
        <dbReference type="EMBL" id="WAH44876.1"/>
    </source>
</evidence>
<keyword evidence="2" id="KW-1185">Reference proteome</keyword>
<reference evidence="1" key="1">
    <citation type="submission" date="2022-08" db="EMBL/GenBank/DDBJ databases">
        <title>Alicyclobacillus fastidiosus DSM 17978, complete genome.</title>
        <authorList>
            <person name="Wang Q."/>
            <person name="Cai R."/>
            <person name="Wang Z."/>
        </authorList>
    </citation>
    <scope>NUCLEOTIDE SEQUENCE</scope>
    <source>
        <strain evidence="1">DSM 17978</strain>
        <plasmid evidence="1">unnamed1</plasmid>
    </source>
</reference>
<accession>A0ABY6ZRX4</accession>
<evidence type="ECO:0000313" key="2">
    <source>
        <dbReference type="Proteomes" id="UP001164761"/>
    </source>
</evidence>
<keyword evidence="1" id="KW-0614">Plasmid</keyword>
<sequence>MRASQLTQLHESALLDKIVELYMKGTLATQFPLHREDIEAVTDGSQNREEIA</sequence>
<name>A0ABY6ZRX4_9BACL</name>
<dbReference type="Proteomes" id="UP001164761">
    <property type="component" value="Plasmid unnamed1"/>
</dbReference>
<gene>
    <name evidence="1" type="ORF">NZD89_27915</name>
</gene>